<keyword evidence="1" id="KW-0694">RNA-binding</keyword>
<dbReference type="PROSITE" id="PS50102">
    <property type="entry name" value="RRM"/>
    <property type="match status" value="1"/>
</dbReference>
<keyword evidence="2" id="KW-0175">Coiled coil</keyword>
<reference evidence="5" key="1">
    <citation type="submission" date="2021-01" db="EMBL/GenBank/DDBJ databases">
        <authorList>
            <person name="Corre E."/>
            <person name="Pelletier E."/>
            <person name="Niang G."/>
            <person name="Scheremetjew M."/>
            <person name="Finn R."/>
            <person name="Kale V."/>
            <person name="Holt S."/>
            <person name="Cochrane G."/>
            <person name="Meng A."/>
            <person name="Brown T."/>
            <person name="Cohen L."/>
        </authorList>
    </citation>
    <scope>NUCLEOTIDE SEQUENCE</scope>
    <source>
        <strain evidence="5">ECT3854</strain>
    </source>
</reference>
<dbReference type="InterPro" id="IPR000504">
    <property type="entry name" value="RRM_dom"/>
</dbReference>
<sequence>MDRQIRNTNMATWDDGSSLLGLGFSHSQRQDPPSNHKQKKQPIGETSADELMKHHLQQCLDYHQEMVSITSSGASTDTPRFVSETRGQQETTEKPHSQNEFADSRSAKNETPQNTADPVEEKAFDVQVPEDAIIKAKAIVQKFLLQTKNRDDMTPEECRSRRLHWFQKEQERYQKALLKNLEYVARKEERRLQHQLAQIQQAKQIETDMEKQHTFALEKRKQMFSNMTKAGIGSTKRQKLEDHKRRKGHSGQDSHAHETAAVYLSSLPRSIEEGTIRAMFESYGTIRNVRFYRHKETQELKGDGLLVYQIRKGASKSDLMELVCMQVSVWWRK</sequence>
<feature type="compositionally biased region" description="Basic and acidic residues" evidence="3">
    <location>
        <begin position="91"/>
        <end position="108"/>
    </location>
</feature>
<evidence type="ECO:0000259" key="4">
    <source>
        <dbReference type="PROSITE" id="PS50102"/>
    </source>
</evidence>
<feature type="region of interest" description="Disordered" evidence="3">
    <location>
        <begin position="230"/>
        <end position="257"/>
    </location>
</feature>
<dbReference type="SUPFAM" id="SSF54928">
    <property type="entry name" value="RNA-binding domain, RBD"/>
    <property type="match status" value="1"/>
</dbReference>
<dbReference type="InterPro" id="IPR012677">
    <property type="entry name" value="Nucleotide-bd_a/b_plait_sf"/>
</dbReference>
<gene>
    <name evidence="5" type="ORF">CTEN0397_LOCUS11438</name>
</gene>
<dbReference type="Pfam" id="PF00076">
    <property type="entry name" value="RRM_1"/>
    <property type="match status" value="1"/>
</dbReference>
<evidence type="ECO:0000256" key="1">
    <source>
        <dbReference type="PROSITE-ProRule" id="PRU00176"/>
    </source>
</evidence>
<proteinExistence type="predicted"/>
<feature type="region of interest" description="Disordered" evidence="3">
    <location>
        <begin position="71"/>
        <end position="121"/>
    </location>
</feature>
<dbReference type="InterPro" id="IPR035979">
    <property type="entry name" value="RBD_domain_sf"/>
</dbReference>
<dbReference type="GO" id="GO:0003723">
    <property type="term" value="F:RNA binding"/>
    <property type="evidence" value="ECO:0007669"/>
    <property type="project" value="UniProtKB-UniRule"/>
</dbReference>
<dbReference type="Gene3D" id="3.30.70.330">
    <property type="match status" value="1"/>
</dbReference>
<feature type="compositionally biased region" description="Polar residues" evidence="3">
    <location>
        <begin position="26"/>
        <end position="35"/>
    </location>
</feature>
<evidence type="ECO:0000256" key="3">
    <source>
        <dbReference type="SAM" id="MobiDB-lite"/>
    </source>
</evidence>
<feature type="coiled-coil region" evidence="2">
    <location>
        <begin position="178"/>
        <end position="205"/>
    </location>
</feature>
<feature type="region of interest" description="Disordered" evidence="3">
    <location>
        <begin position="21"/>
        <end position="44"/>
    </location>
</feature>
<feature type="domain" description="RRM" evidence="4">
    <location>
        <begin position="260"/>
        <end position="333"/>
    </location>
</feature>
<name>A0A7S1D8Q5_CYCTE</name>
<dbReference type="AlphaFoldDB" id="A0A7S1D8Q5"/>
<evidence type="ECO:0000256" key="2">
    <source>
        <dbReference type="SAM" id="Coils"/>
    </source>
</evidence>
<protein>
    <recommendedName>
        <fullName evidence="4">RRM domain-containing protein</fullName>
    </recommendedName>
</protein>
<organism evidence="5">
    <name type="scientific">Cyclophora tenuis</name>
    <name type="common">Marine diatom</name>
    <dbReference type="NCBI Taxonomy" id="216820"/>
    <lineage>
        <taxon>Eukaryota</taxon>
        <taxon>Sar</taxon>
        <taxon>Stramenopiles</taxon>
        <taxon>Ochrophyta</taxon>
        <taxon>Bacillariophyta</taxon>
        <taxon>Fragilariophyceae</taxon>
        <taxon>Fragilariophycidae</taxon>
        <taxon>Cyclophorales</taxon>
        <taxon>Cyclophoraceae</taxon>
        <taxon>Cyclophora</taxon>
    </lineage>
</organism>
<accession>A0A7S1D8Q5</accession>
<dbReference type="EMBL" id="HBFW01017834">
    <property type="protein sequence ID" value="CAD8940372.1"/>
    <property type="molecule type" value="Transcribed_RNA"/>
</dbReference>
<evidence type="ECO:0000313" key="5">
    <source>
        <dbReference type="EMBL" id="CAD8940372.1"/>
    </source>
</evidence>